<evidence type="ECO:0000256" key="1">
    <source>
        <dbReference type="SAM" id="SignalP"/>
    </source>
</evidence>
<gene>
    <name evidence="2" type="ORF">TIFTF001_034972</name>
</gene>
<sequence>MMAAKKVLAPMVAAFAVLLAAAAIADARADIFSIVMSKNQADSIPKFVKEYYKSSLASSDKKSDECGESEAISGLRNFLGRVSTPCDGVCRCLCYRVLSNPFPICKCAH</sequence>
<evidence type="ECO:0000313" key="2">
    <source>
        <dbReference type="EMBL" id="GMN65905.1"/>
    </source>
</evidence>
<evidence type="ECO:0000313" key="3">
    <source>
        <dbReference type="Proteomes" id="UP001187192"/>
    </source>
</evidence>
<proteinExistence type="predicted"/>
<organism evidence="2 3">
    <name type="scientific">Ficus carica</name>
    <name type="common">Common fig</name>
    <dbReference type="NCBI Taxonomy" id="3494"/>
    <lineage>
        <taxon>Eukaryota</taxon>
        <taxon>Viridiplantae</taxon>
        <taxon>Streptophyta</taxon>
        <taxon>Embryophyta</taxon>
        <taxon>Tracheophyta</taxon>
        <taxon>Spermatophyta</taxon>
        <taxon>Magnoliopsida</taxon>
        <taxon>eudicotyledons</taxon>
        <taxon>Gunneridae</taxon>
        <taxon>Pentapetalae</taxon>
        <taxon>rosids</taxon>
        <taxon>fabids</taxon>
        <taxon>Rosales</taxon>
        <taxon>Moraceae</taxon>
        <taxon>Ficeae</taxon>
        <taxon>Ficus</taxon>
    </lineage>
</organism>
<dbReference type="EMBL" id="BTGU01000270">
    <property type="protein sequence ID" value="GMN65905.1"/>
    <property type="molecule type" value="Genomic_DNA"/>
</dbReference>
<feature type="chain" id="PRO_5041741673" evidence="1">
    <location>
        <begin position="30"/>
        <end position="109"/>
    </location>
</feature>
<dbReference type="Proteomes" id="UP001187192">
    <property type="component" value="Unassembled WGS sequence"/>
</dbReference>
<feature type="signal peptide" evidence="1">
    <location>
        <begin position="1"/>
        <end position="29"/>
    </location>
</feature>
<name>A0AA88E3W8_FICCA</name>
<comment type="caution">
    <text evidence="2">The sequence shown here is derived from an EMBL/GenBank/DDBJ whole genome shotgun (WGS) entry which is preliminary data.</text>
</comment>
<reference evidence="2" key="1">
    <citation type="submission" date="2023-07" db="EMBL/GenBank/DDBJ databases">
        <title>draft genome sequence of fig (Ficus carica).</title>
        <authorList>
            <person name="Takahashi T."/>
            <person name="Nishimura K."/>
        </authorList>
    </citation>
    <scope>NUCLEOTIDE SEQUENCE</scope>
</reference>
<keyword evidence="1" id="KW-0732">Signal</keyword>
<protein>
    <submittedName>
        <fullName evidence="2">Uncharacterized protein</fullName>
    </submittedName>
</protein>
<dbReference type="AlphaFoldDB" id="A0AA88E3W8"/>
<accession>A0AA88E3W8</accession>
<keyword evidence="3" id="KW-1185">Reference proteome</keyword>